<proteinExistence type="predicted"/>
<accession>A0A381RNM1</accession>
<gene>
    <name evidence="1" type="ORF">METZ01_LOCUS46329</name>
</gene>
<name>A0A381RNM1_9ZZZZ</name>
<sequence>MIGENFAELRPSKATLTMKSGDMEVWLEKKGNNIWEMGSFVDGGRIFEREEISVFELNQNSVIPLDHKVRMKILFKKIKASAHFDWENLKVDFEEGKNKGSLKLVDGTLGPATAQLKMRLDLKLLNINALPEKMKYFVYYRGEIKERIYLLQGFEDVETPFGKFNALKVVREFSPEEDREQIYWFAPDLDFSIVRILNVDGRESDLSLKSLEFFD</sequence>
<protein>
    <recommendedName>
        <fullName evidence="2">DUF3108 domain-containing protein</fullName>
    </recommendedName>
</protein>
<reference evidence="1" key="1">
    <citation type="submission" date="2018-05" db="EMBL/GenBank/DDBJ databases">
        <authorList>
            <person name="Lanie J.A."/>
            <person name="Ng W.-L."/>
            <person name="Kazmierczak K.M."/>
            <person name="Andrzejewski T.M."/>
            <person name="Davidsen T.M."/>
            <person name="Wayne K.J."/>
            <person name="Tettelin H."/>
            <person name="Glass J.I."/>
            <person name="Rusch D."/>
            <person name="Podicherti R."/>
            <person name="Tsui H.-C.T."/>
            <person name="Winkler M.E."/>
        </authorList>
    </citation>
    <scope>NUCLEOTIDE SEQUENCE</scope>
</reference>
<organism evidence="1">
    <name type="scientific">marine metagenome</name>
    <dbReference type="NCBI Taxonomy" id="408172"/>
    <lineage>
        <taxon>unclassified sequences</taxon>
        <taxon>metagenomes</taxon>
        <taxon>ecological metagenomes</taxon>
    </lineage>
</organism>
<evidence type="ECO:0008006" key="2">
    <source>
        <dbReference type="Google" id="ProtNLM"/>
    </source>
</evidence>
<dbReference type="AlphaFoldDB" id="A0A381RNM1"/>
<dbReference type="EMBL" id="UINC01002150">
    <property type="protein sequence ID" value="SUZ93475.1"/>
    <property type="molecule type" value="Genomic_DNA"/>
</dbReference>
<evidence type="ECO:0000313" key="1">
    <source>
        <dbReference type="EMBL" id="SUZ93475.1"/>
    </source>
</evidence>